<dbReference type="EC" id="6.3.3.2" evidence="5"/>
<reference evidence="6 7" key="1">
    <citation type="submission" date="2019-03" db="EMBL/GenBank/DDBJ databases">
        <title>Genomic Encyclopedia of Type Strains, Phase IV (KMG-IV): sequencing the most valuable type-strain genomes for metagenomic binning, comparative biology and taxonomic classification.</title>
        <authorList>
            <person name="Goeker M."/>
        </authorList>
    </citation>
    <scope>NUCLEOTIDE SEQUENCE [LARGE SCALE GENOMIC DNA]</scope>
    <source>
        <strain evidence="6 7">DSM 2781</strain>
    </source>
</reference>
<keyword evidence="7" id="KW-1185">Reference proteome</keyword>
<feature type="binding site" evidence="4">
    <location>
        <begin position="126"/>
        <end position="134"/>
    </location>
    <ligand>
        <name>ATP</name>
        <dbReference type="ChEBI" id="CHEBI:30616"/>
    </ligand>
</feature>
<keyword evidence="2 4" id="KW-0547">Nucleotide-binding</keyword>
<dbReference type="GO" id="GO:0046872">
    <property type="term" value="F:metal ion binding"/>
    <property type="evidence" value="ECO:0007669"/>
    <property type="project" value="UniProtKB-KW"/>
</dbReference>
<dbReference type="GO" id="GO:0005524">
    <property type="term" value="F:ATP binding"/>
    <property type="evidence" value="ECO:0007669"/>
    <property type="project" value="UniProtKB-KW"/>
</dbReference>
<dbReference type="Pfam" id="PF01812">
    <property type="entry name" value="5-FTHF_cyc-lig"/>
    <property type="match status" value="1"/>
</dbReference>
<dbReference type="SUPFAM" id="SSF100950">
    <property type="entry name" value="NagB/RpiA/CoA transferase-like"/>
    <property type="match status" value="1"/>
</dbReference>
<evidence type="ECO:0000256" key="3">
    <source>
        <dbReference type="ARBA" id="ARBA00022840"/>
    </source>
</evidence>
<comment type="similarity">
    <text evidence="1 5">Belongs to the 5-formyltetrahydrofolate cyclo-ligase family.</text>
</comment>
<organism evidence="6 7">
    <name type="scientific">Rhodovulum adriaticum</name>
    <name type="common">Rhodopseudomonas adriatica</name>
    <dbReference type="NCBI Taxonomy" id="35804"/>
    <lineage>
        <taxon>Bacteria</taxon>
        <taxon>Pseudomonadati</taxon>
        <taxon>Pseudomonadota</taxon>
        <taxon>Alphaproteobacteria</taxon>
        <taxon>Rhodobacterales</taxon>
        <taxon>Paracoccaceae</taxon>
        <taxon>Rhodovulum</taxon>
    </lineage>
</organism>
<dbReference type="InterPro" id="IPR024185">
    <property type="entry name" value="FTHF_cligase-like_sf"/>
</dbReference>
<feature type="binding site" evidence="4">
    <location>
        <position position="48"/>
    </location>
    <ligand>
        <name>substrate</name>
    </ligand>
</feature>
<evidence type="ECO:0000256" key="2">
    <source>
        <dbReference type="ARBA" id="ARBA00022741"/>
    </source>
</evidence>
<dbReference type="Proteomes" id="UP000295733">
    <property type="component" value="Unassembled WGS sequence"/>
</dbReference>
<comment type="cofactor">
    <cofactor evidence="5">
        <name>Mg(2+)</name>
        <dbReference type="ChEBI" id="CHEBI:18420"/>
    </cofactor>
</comment>
<keyword evidence="6" id="KW-0436">Ligase</keyword>
<feature type="binding site" evidence="4">
    <location>
        <begin position="5"/>
        <end position="9"/>
    </location>
    <ligand>
        <name>ATP</name>
        <dbReference type="ChEBI" id="CHEBI:30616"/>
    </ligand>
</feature>
<evidence type="ECO:0000313" key="6">
    <source>
        <dbReference type="EMBL" id="TCP21626.1"/>
    </source>
</evidence>
<comment type="catalytic activity">
    <reaction evidence="5">
        <text>(6S)-5-formyl-5,6,7,8-tetrahydrofolate + ATP = (6R)-5,10-methenyltetrahydrofolate + ADP + phosphate</text>
        <dbReference type="Rhea" id="RHEA:10488"/>
        <dbReference type="ChEBI" id="CHEBI:30616"/>
        <dbReference type="ChEBI" id="CHEBI:43474"/>
        <dbReference type="ChEBI" id="CHEBI:57455"/>
        <dbReference type="ChEBI" id="CHEBI:57457"/>
        <dbReference type="ChEBI" id="CHEBI:456216"/>
        <dbReference type="EC" id="6.3.3.2"/>
    </reaction>
</comment>
<keyword evidence="3 4" id="KW-0067">ATP-binding</keyword>
<dbReference type="PIRSF" id="PIRSF006806">
    <property type="entry name" value="FTHF_cligase"/>
    <property type="match status" value="1"/>
</dbReference>
<evidence type="ECO:0000256" key="4">
    <source>
        <dbReference type="PIRSR" id="PIRSR006806-1"/>
    </source>
</evidence>
<feature type="binding site" evidence="4">
    <location>
        <position position="53"/>
    </location>
    <ligand>
        <name>substrate</name>
    </ligand>
</feature>
<dbReference type="PANTHER" id="PTHR23407">
    <property type="entry name" value="ATPASE INHIBITOR/5-FORMYLTETRAHYDROFOLATE CYCLO-LIGASE"/>
    <property type="match status" value="1"/>
</dbReference>
<dbReference type="GO" id="GO:0030272">
    <property type="term" value="F:5-formyltetrahydrofolate cyclo-ligase activity"/>
    <property type="evidence" value="ECO:0007669"/>
    <property type="project" value="UniProtKB-EC"/>
</dbReference>
<name>A0A4V2SL12_RHOAD</name>
<dbReference type="AlphaFoldDB" id="A0A4V2SL12"/>
<dbReference type="PANTHER" id="PTHR23407:SF1">
    <property type="entry name" value="5-FORMYLTETRAHYDROFOLATE CYCLO-LIGASE"/>
    <property type="match status" value="1"/>
</dbReference>
<evidence type="ECO:0000256" key="5">
    <source>
        <dbReference type="RuleBase" id="RU361279"/>
    </source>
</evidence>
<dbReference type="EMBL" id="SLXL01000010">
    <property type="protein sequence ID" value="TCP21626.1"/>
    <property type="molecule type" value="Genomic_DNA"/>
</dbReference>
<dbReference type="GO" id="GO:0035999">
    <property type="term" value="P:tetrahydrofolate interconversion"/>
    <property type="evidence" value="ECO:0007669"/>
    <property type="project" value="TreeGrafter"/>
</dbReference>
<evidence type="ECO:0000313" key="7">
    <source>
        <dbReference type="Proteomes" id="UP000295733"/>
    </source>
</evidence>
<accession>A0A4V2SL12</accession>
<sequence>MSLDKAALRRAALDRRKAAHDPARGAVACERLIALLRPNLGRPVAGYMPIRSEIDPRPAMTALAAHGPVAVPVIAGAGRPLRFRCWSPGCAMVPGPFGASVPEHGDEIVPEVLIVPLVGFDRCGARLGYGGGFYDRTLEGLRARGPVLAVGLAYAAQEIARVPVEPTDQPLDAIVTEAGIIHPENGD</sequence>
<dbReference type="Gene3D" id="3.40.50.10420">
    <property type="entry name" value="NagB/RpiA/CoA transferase-like"/>
    <property type="match status" value="1"/>
</dbReference>
<dbReference type="GO" id="GO:0009396">
    <property type="term" value="P:folic acid-containing compound biosynthetic process"/>
    <property type="evidence" value="ECO:0007669"/>
    <property type="project" value="TreeGrafter"/>
</dbReference>
<keyword evidence="5" id="KW-0479">Metal-binding</keyword>
<dbReference type="InterPro" id="IPR037171">
    <property type="entry name" value="NagB/RpiA_transferase-like"/>
</dbReference>
<comment type="caution">
    <text evidence="6">The sequence shown here is derived from an EMBL/GenBank/DDBJ whole genome shotgun (WGS) entry which is preliminary data.</text>
</comment>
<gene>
    <name evidence="6" type="ORF">EV656_11095</name>
</gene>
<protein>
    <recommendedName>
        <fullName evidence="5">5-formyltetrahydrofolate cyclo-ligase</fullName>
        <ecNumber evidence="5">6.3.3.2</ecNumber>
    </recommendedName>
</protein>
<dbReference type="InterPro" id="IPR002698">
    <property type="entry name" value="FTHF_cligase"/>
</dbReference>
<dbReference type="NCBIfam" id="TIGR02727">
    <property type="entry name" value="MTHFS_bact"/>
    <property type="match status" value="1"/>
</dbReference>
<evidence type="ECO:0000256" key="1">
    <source>
        <dbReference type="ARBA" id="ARBA00010638"/>
    </source>
</evidence>
<proteinExistence type="inferred from homology"/>
<keyword evidence="5" id="KW-0460">Magnesium</keyword>